<sequence>MARPREPVDLVVLKGKKHLTKAEIESRKSKEIKAPSDKIRAPSYLPKDLRRDFKKISDELIRIEIMANLDVDALARYLISRKEWIKLSEVLSSMSPIEVVENEKGEPTVISKEQE</sequence>
<dbReference type="AlphaFoldDB" id="R8HTX1"/>
<dbReference type="PATRIC" id="fig|1053224.3.peg.1748"/>
<evidence type="ECO:0000313" key="2">
    <source>
        <dbReference type="Proteomes" id="UP000014040"/>
    </source>
</evidence>
<protein>
    <recommendedName>
        <fullName evidence="3">Phage protein</fullName>
    </recommendedName>
</protein>
<dbReference type="Proteomes" id="UP000014040">
    <property type="component" value="Unassembled WGS sequence"/>
</dbReference>
<comment type="caution">
    <text evidence="1">The sequence shown here is derived from an EMBL/GenBank/DDBJ whole genome shotgun (WGS) entry which is preliminary data.</text>
</comment>
<name>R8HTX1_BACCE</name>
<proteinExistence type="predicted"/>
<reference evidence="1 2" key="1">
    <citation type="submission" date="2012-12" db="EMBL/GenBank/DDBJ databases">
        <title>The Genome Sequence of Bacillus cereus VD021.</title>
        <authorList>
            <consortium name="The Broad Institute Genome Sequencing Platform"/>
            <consortium name="The Broad Institute Genome Sequencing Center for Infectious Disease"/>
            <person name="Feldgarden M."/>
            <person name="Van der Auwera G.A."/>
            <person name="Mahillon J."/>
            <person name="Duprez V."/>
            <person name="Timmery S."/>
            <person name="Mattelet C."/>
            <person name="Dierick K."/>
            <person name="Sun M."/>
            <person name="Yu Z."/>
            <person name="Zhu L."/>
            <person name="Hu X."/>
            <person name="Shank E.B."/>
            <person name="Swiecicka I."/>
            <person name="Hansen B.M."/>
            <person name="Andrup L."/>
            <person name="Walker B."/>
            <person name="Young S.K."/>
            <person name="Zeng Q."/>
            <person name="Gargeya S."/>
            <person name="Fitzgerald M."/>
            <person name="Haas B."/>
            <person name="Abouelleil A."/>
            <person name="Alvarado L."/>
            <person name="Arachchi H.M."/>
            <person name="Berlin A.M."/>
            <person name="Chapman S.B."/>
            <person name="Dewar J."/>
            <person name="Goldberg J."/>
            <person name="Griggs A."/>
            <person name="Gujja S."/>
            <person name="Hansen M."/>
            <person name="Howarth C."/>
            <person name="Imamovic A."/>
            <person name="Larimer J."/>
            <person name="McCowan C."/>
            <person name="Murphy C."/>
            <person name="Neiman D."/>
            <person name="Pearson M."/>
            <person name="Priest M."/>
            <person name="Roberts A."/>
            <person name="Saif S."/>
            <person name="Shea T."/>
            <person name="Sisk P."/>
            <person name="Sykes S."/>
            <person name="Wortman J."/>
            <person name="Nusbaum C."/>
            <person name="Birren B."/>
        </authorList>
    </citation>
    <scope>NUCLEOTIDE SEQUENCE [LARGE SCALE GENOMIC DNA]</scope>
    <source>
        <strain evidence="1 2">VD021</strain>
    </source>
</reference>
<dbReference type="EMBL" id="AHES01000010">
    <property type="protein sequence ID" value="EOO76241.1"/>
    <property type="molecule type" value="Genomic_DNA"/>
</dbReference>
<organism evidence="1 2">
    <name type="scientific">Bacillus cereus VD021</name>
    <dbReference type="NCBI Taxonomy" id="1053224"/>
    <lineage>
        <taxon>Bacteria</taxon>
        <taxon>Bacillati</taxon>
        <taxon>Bacillota</taxon>
        <taxon>Bacilli</taxon>
        <taxon>Bacillales</taxon>
        <taxon>Bacillaceae</taxon>
        <taxon>Bacillus</taxon>
        <taxon>Bacillus cereus group</taxon>
    </lineage>
</organism>
<evidence type="ECO:0008006" key="3">
    <source>
        <dbReference type="Google" id="ProtNLM"/>
    </source>
</evidence>
<gene>
    <name evidence="1" type="ORF">IIC_01719</name>
</gene>
<accession>R8HTX1</accession>
<dbReference type="HOGENOM" id="CLU_2104004_0_0_9"/>
<evidence type="ECO:0000313" key="1">
    <source>
        <dbReference type="EMBL" id="EOO76241.1"/>
    </source>
</evidence>